<dbReference type="AlphaFoldDB" id="A0A9Q0F3D2"/>
<comment type="caution">
    <text evidence="4">The sequence shown here is derived from an EMBL/GenBank/DDBJ whole genome shotgun (WGS) entry which is preliminary data.</text>
</comment>
<reference evidence="4" key="1">
    <citation type="submission" date="2022-02" db="EMBL/GenBank/DDBJ databases">
        <authorList>
            <person name="Henning P.M."/>
            <person name="McCubbin A.G."/>
            <person name="Shore J.S."/>
        </authorList>
    </citation>
    <scope>NUCLEOTIDE SEQUENCE</scope>
    <source>
        <strain evidence="4">F60SS</strain>
        <tissue evidence="4">Leaves</tissue>
    </source>
</reference>
<organism evidence="4 5">
    <name type="scientific">Turnera subulata</name>
    <dbReference type="NCBI Taxonomy" id="218843"/>
    <lineage>
        <taxon>Eukaryota</taxon>
        <taxon>Viridiplantae</taxon>
        <taxon>Streptophyta</taxon>
        <taxon>Embryophyta</taxon>
        <taxon>Tracheophyta</taxon>
        <taxon>Spermatophyta</taxon>
        <taxon>Magnoliopsida</taxon>
        <taxon>eudicotyledons</taxon>
        <taxon>Gunneridae</taxon>
        <taxon>Pentapetalae</taxon>
        <taxon>rosids</taxon>
        <taxon>fabids</taxon>
        <taxon>Malpighiales</taxon>
        <taxon>Passifloraceae</taxon>
        <taxon>Turnera</taxon>
    </lineage>
</organism>
<dbReference type="InterPro" id="IPR025836">
    <property type="entry name" value="Zn_knuckle_CX2CX4HX4C"/>
</dbReference>
<evidence type="ECO:0000259" key="2">
    <source>
        <dbReference type="Pfam" id="PF14111"/>
    </source>
</evidence>
<dbReference type="PANTHER" id="PTHR31286:SF180">
    <property type="entry name" value="OS10G0362600 PROTEIN"/>
    <property type="match status" value="1"/>
</dbReference>
<dbReference type="Pfam" id="PF14111">
    <property type="entry name" value="DUF4283"/>
    <property type="match status" value="1"/>
</dbReference>
<gene>
    <name evidence="4" type="ORF">Tsubulata_007563</name>
</gene>
<sequence>MMRKGIEVSSLVILGKGIEIMVEPSSRRVINLGGETAQQDSVSPGAIVARTYVIKKVLGDRKPHISQIRSQMQSVWCIKGDFRIIPKMNNIFLIGFELEEDKKKVLKGSPWLVSNMYFCLKGWFPDMILSQDIPPNLLTHDRVVKIEAVFPVLHFYEPTLEAMLGWQGFIRARVEIETNMPLFPGVACLDQSGKEIWIKFKYERLGELCVRCGRITHPTSRCTKPPQPDEGVEKSAENNFGPWMRANETLGKYYPAKKQVPLEMAEPNMEEENPPDAGYNGRAPSTSSSSEKQGEEPVSRKRKLPEEDVLLSSISESRQGHTGLMNIVAELVTDLHDTDPIHTSASKPSRKKMARRARVVYQPTLVELIQAFEATVEGSKTAMGQEAGNGKEVEAVVVEPSPAGD</sequence>
<feature type="region of interest" description="Disordered" evidence="1">
    <location>
        <begin position="266"/>
        <end position="307"/>
    </location>
</feature>
<evidence type="ECO:0000259" key="3">
    <source>
        <dbReference type="Pfam" id="PF14392"/>
    </source>
</evidence>
<reference evidence="4" key="2">
    <citation type="journal article" date="2023" name="Plants (Basel)">
        <title>Annotation of the Turnera subulata (Passifloraceae) Draft Genome Reveals the S-Locus Evolved after the Divergence of Turneroideae from Passifloroideae in a Stepwise Manner.</title>
        <authorList>
            <person name="Henning P.M."/>
            <person name="Roalson E.H."/>
            <person name="Mir W."/>
            <person name="McCubbin A.G."/>
            <person name="Shore J.S."/>
        </authorList>
    </citation>
    <scope>NUCLEOTIDE SEQUENCE</scope>
    <source>
        <strain evidence="4">F60SS</strain>
    </source>
</reference>
<name>A0A9Q0F3D2_9ROSI</name>
<dbReference type="InterPro" id="IPR025558">
    <property type="entry name" value="DUF4283"/>
</dbReference>
<feature type="domain" description="Zinc knuckle CX2CX4HX4C" evidence="3">
    <location>
        <begin position="191"/>
        <end position="224"/>
    </location>
</feature>
<evidence type="ECO:0000256" key="1">
    <source>
        <dbReference type="SAM" id="MobiDB-lite"/>
    </source>
</evidence>
<feature type="region of interest" description="Disordered" evidence="1">
    <location>
        <begin position="219"/>
        <end position="240"/>
    </location>
</feature>
<protein>
    <recommendedName>
        <fullName evidence="6">DUF4283 domain-containing protein</fullName>
    </recommendedName>
</protein>
<dbReference type="EMBL" id="JAKUCV010007503">
    <property type="protein sequence ID" value="KAJ4823207.1"/>
    <property type="molecule type" value="Genomic_DNA"/>
</dbReference>
<evidence type="ECO:0000313" key="5">
    <source>
        <dbReference type="Proteomes" id="UP001141552"/>
    </source>
</evidence>
<dbReference type="Proteomes" id="UP001141552">
    <property type="component" value="Unassembled WGS sequence"/>
</dbReference>
<accession>A0A9Q0F3D2</accession>
<dbReference type="Pfam" id="PF14392">
    <property type="entry name" value="zf-CCHC_4"/>
    <property type="match status" value="1"/>
</dbReference>
<dbReference type="OrthoDB" id="1166622at2759"/>
<dbReference type="PANTHER" id="PTHR31286">
    <property type="entry name" value="GLYCINE-RICH CELL WALL STRUCTURAL PROTEIN 1.8-LIKE"/>
    <property type="match status" value="1"/>
</dbReference>
<keyword evidence="5" id="KW-1185">Reference proteome</keyword>
<proteinExistence type="predicted"/>
<feature type="domain" description="DUF4283" evidence="2">
    <location>
        <begin position="52"/>
        <end position="128"/>
    </location>
</feature>
<evidence type="ECO:0008006" key="6">
    <source>
        <dbReference type="Google" id="ProtNLM"/>
    </source>
</evidence>
<evidence type="ECO:0000313" key="4">
    <source>
        <dbReference type="EMBL" id="KAJ4823207.1"/>
    </source>
</evidence>
<dbReference type="InterPro" id="IPR040256">
    <property type="entry name" value="At4g02000-like"/>
</dbReference>